<keyword evidence="3" id="KW-1185">Reference proteome</keyword>
<sequence>MLTIALCQLLLLGLASGQVTQRPLLPNVDDLYPEFDAVLPAPQKYSLSKWTAAEIDLAHPSDGFWSNTLYNPESENYCKDDFSVYNVTFIDCPEPWLVGHCAKGDTSQDNTFDLLGRLPSSARGVISDLLHVVMEPGLSMRYVTGNSAFFAGSPSSIEGFKMMLTAMWTGSPGIPRDQFAEAVAADSCVADERAVTELENGDYSAALEGGLTVAAYLKLVKTPPLDASCMSTQLSFLRTYLDARWDAPGQCPNKVAPTLVRYKSVLFPDGMGVLDVDPVPSPVAKVSQWDKSDGFPEPCWNLSQLVIPGREKPLCAVDDLSVYNITYSDCPDQDPWPICHCNDARLSLDEAVTKFGRLPAGLRSYVRAYFALDLAEYDEVGPIFEPDFYVSLGVPPDSTFMYWVAHTASDGFYLEETWIDAVWKDTCWPSTIYDTSFPEFEVFGDSGVAYLYDSSGKSLLERGYDVSCMSNGMRALGASVGRHYKQNSKCFERKPNFPIVHPEDSIRPAQSTVFDLKAKLSRRPPSWMEITKSDKN</sequence>
<evidence type="ECO:0000313" key="2">
    <source>
        <dbReference type="EMBL" id="PGH05421.1"/>
    </source>
</evidence>
<protein>
    <submittedName>
        <fullName evidence="2">Uncharacterized protein</fullName>
    </submittedName>
</protein>
<dbReference type="OrthoDB" id="2142213at2759"/>
<evidence type="ECO:0000313" key="3">
    <source>
        <dbReference type="Proteomes" id="UP000224080"/>
    </source>
</evidence>
<keyword evidence="1" id="KW-0732">Signal</keyword>
<feature type="signal peptide" evidence="1">
    <location>
        <begin position="1"/>
        <end position="17"/>
    </location>
</feature>
<dbReference type="STRING" id="2060905.A0A2B7X9I2"/>
<evidence type="ECO:0000256" key="1">
    <source>
        <dbReference type="SAM" id="SignalP"/>
    </source>
</evidence>
<name>A0A2B7X9I2_9EURO</name>
<gene>
    <name evidence="2" type="ORF">GX51_02945</name>
</gene>
<comment type="caution">
    <text evidence="2">The sequence shown here is derived from an EMBL/GenBank/DDBJ whole genome shotgun (WGS) entry which is preliminary data.</text>
</comment>
<dbReference type="EMBL" id="PDNC01000030">
    <property type="protein sequence ID" value="PGH05421.1"/>
    <property type="molecule type" value="Genomic_DNA"/>
</dbReference>
<accession>A0A2B7X9I2</accession>
<feature type="chain" id="PRO_5012134643" evidence="1">
    <location>
        <begin position="18"/>
        <end position="536"/>
    </location>
</feature>
<dbReference type="Proteomes" id="UP000224080">
    <property type="component" value="Unassembled WGS sequence"/>
</dbReference>
<proteinExistence type="predicted"/>
<dbReference type="AlphaFoldDB" id="A0A2B7X9I2"/>
<reference evidence="2 3" key="1">
    <citation type="submission" date="2017-10" db="EMBL/GenBank/DDBJ databases">
        <title>Comparative genomics in systemic dimorphic fungi from Ajellomycetaceae.</title>
        <authorList>
            <person name="Munoz J.F."/>
            <person name="Mcewen J.G."/>
            <person name="Clay O.K."/>
            <person name="Cuomo C.A."/>
        </authorList>
    </citation>
    <scope>NUCLEOTIDE SEQUENCE [LARGE SCALE GENOMIC DNA]</scope>
    <source>
        <strain evidence="2 3">UAMH130</strain>
    </source>
</reference>
<organism evidence="2 3">
    <name type="scientific">Blastomyces parvus</name>
    <dbReference type="NCBI Taxonomy" id="2060905"/>
    <lineage>
        <taxon>Eukaryota</taxon>
        <taxon>Fungi</taxon>
        <taxon>Dikarya</taxon>
        <taxon>Ascomycota</taxon>
        <taxon>Pezizomycotina</taxon>
        <taxon>Eurotiomycetes</taxon>
        <taxon>Eurotiomycetidae</taxon>
        <taxon>Onygenales</taxon>
        <taxon>Ajellomycetaceae</taxon>
        <taxon>Blastomyces</taxon>
    </lineage>
</organism>